<evidence type="ECO:0000256" key="2">
    <source>
        <dbReference type="ARBA" id="ARBA00004319"/>
    </source>
</evidence>
<comment type="caution">
    <text evidence="12">The sequence shown here is derived from an EMBL/GenBank/DDBJ whole genome shotgun (WGS) entry which is preliminary data.</text>
</comment>
<evidence type="ECO:0000256" key="1">
    <source>
        <dbReference type="ARBA" id="ARBA00001182"/>
    </source>
</evidence>
<feature type="chain" id="PRO_5041897570" description="protein disulfide-isomerase" evidence="10">
    <location>
        <begin position="21"/>
        <end position="490"/>
    </location>
</feature>
<feature type="signal peptide" evidence="10">
    <location>
        <begin position="1"/>
        <end position="20"/>
    </location>
</feature>
<keyword evidence="7" id="KW-1015">Disulfide bond</keyword>
<dbReference type="Gene3D" id="3.40.30.10">
    <property type="entry name" value="Glutaredoxin"/>
    <property type="match status" value="3"/>
</dbReference>
<comment type="subcellular location">
    <subcellularLocation>
        <location evidence="2">Endoplasmic reticulum lumen</location>
    </subcellularLocation>
</comment>
<feature type="domain" description="Thioredoxin" evidence="11">
    <location>
        <begin position="21"/>
        <end position="157"/>
    </location>
</feature>
<dbReference type="GeneID" id="94337111"/>
<feature type="domain" description="Thioredoxin" evidence="11">
    <location>
        <begin position="337"/>
        <end position="482"/>
    </location>
</feature>
<name>A0AAD9PJX4_9APIC</name>
<comment type="catalytic activity">
    <reaction evidence="1">
        <text>Catalyzes the rearrangement of -S-S- bonds in proteins.</text>
        <dbReference type="EC" id="5.3.4.1"/>
    </reaction>
</comment>
<evidence type="ECO:0000256" key="4">
    <source>
        <dbReference type="ARBA" id="ARBA00012723"/>
    </source>
</evidence>
<dbReference type="SUPFAM" id="SSF52833">
    <property type="entry name" value="Thioredoxin-like"/>
    <property type="match status" value="3"/>
</dbReference>
<accession>A0AAD9PJX4</accession>
<keyword evidence="5 10" id="KW-0732">Signal</keyword>
<dbReference type="PANTHER" id="PTHR18929:SF132">
    <property type="entry name" value="PROTEIN DISULFIDE-ISOMERASE A3"/>
    <property type="match status" value="1"/>
</dbReference>
<evidence type="ECO:0000256" key="5">
    <source>
        <dbReference type="ARBA" id="ARBA00022729"/>
    </source>
</evidence>
<evidence type="ECO:0000259" key="11">
    <source>
        <dbReference type="PROSITE" id="PS51352"/>
    </source>
</evidence>
<sequence length="490" mass="54427">MISHYCLLLLAAATVFGGEATVTIEDAKSATLEATTGVPEVAEGDVSIPRGVVTLTADDLHKSIEKHEAIMIKFYATWCGHCKILAPEYIKAAKILEEENVNVVLAEIDAVAHSDAVAEFEIKGYPTIKFFKRGIPIDYNSDRKAETIASWCKEMLNPALMETTNLEAEIASRKSKIALVAHGCNDKDELCVLFEKLAEVHRMDAHFFSVADSSSVWFEVRHVGDGTLKFNGLSPEELALFVKDETLPLLDEINPANYARYTSSGKSISWLCANTQDYTKYRSSIVEVAKEMRSHTVFVWLDTEKFSAVNEAFAISKLPAIAHQTMKGRFILSPDAYDFTSKSAMLQFYTDVEQGKIPLSFRSEAEPQDATEGPVMLVVGKTLQQLFTQTDKAVLLMIHAPYCEHCRNFMPVFEDFAKTIDAQAPLIVAKLDGDANESPLDYVSWEAFPTVLLFKAGDKQPIPFKGTRTIEELTSFVQEHVTLAPVKTEL</sequence>
<gene>
    <name evidence="12" type="ORF">BdWA1_002814</name>
</gene>
<dbReference type="InterPro" id="IPR013766">
    <property type="entry name" value="Thioredoxin_domain"/>
</dbReference>
<evidence type="ECO:0000256" key="9">
    <source>
        <dbReference type="ARBA" id="ARBA00023284"/>
    </source>
</evidence>
<dbReference type="KEGG" id="bdw:94337111"/>
<evidence type="ECO:0000256" key="6">
    <source>
        <dbReference type="ARBA" id="ARBA00022824"/>
    </source>
</evidence>
<dbReference type="GO" id="GO:0005788">
    <property type="term" value="C:endoplasmic reticulum lumen"/>
    <property type="evidence" value="ECO:0007669"/>
    <property type="project" value="UniProtKB-SubCell"/>
</dbReference>
<protein>
    <recommendedName>
        <fullName evidence="4">protein disulfide-isomerase</fullName>
        <ecNumber evidence="4">5.3.4.1</ecNumber>
    </recommendedName>
</protein>
<evidence type="ECO:0000256" key="10">
    <source>
        <dbReference type="SAM" id="SignalP"/>
    </source>
</evidence>
<keyword evidence="8" id="KW-0413">Isomerase</keyword>
<dbReference type="Pfam" id="PF00085">
    <property type="entry name" value="Thioredoxin"/>
    <property type="match status" value="2"/>
</dbReference>
<keyword evidence="13" id="KW-1185">Reference proteome</keyword>
<dbReference type="PROSITE" id="PS00194">
    <property type="entry name" value="THIOREDOXIN_1"/>
    <property type="match status" value="2"/>
</dbReference>
<organism evidence="12 13">
    <name type="scientific">Babesia duncani</name>
    <dbReference type="NCBI Taxonomy" id="323732"/>
    <lineage>
        <taxon>Eukaryota</taxon>
        <taxon>Sar</taxon>
        <taxon>Alveolata</taxon>
        <taxon>Apicomplexa</taxon>
        <taxon>Aconoidasida</taxon>
        <taxon>Piroplasmida</taxon>
        <taxon>Babesiidae</taxon>
        <taxon>Babesia</taxon>
    </lineage>
</organism>
<dbReference type="EMBL" id="JALLKP010000003">
    <property type="protein sequence ID" value="KAK2196214.1"/>
    <property type="molecule type" value="Genomic_DNA"/>
</dbReference>
<evidence type="ECO:0000313" key="13">
    <source>
        <dbReference type="Proteomes" id="UP001214638"/>
    </source>
</evidence>
<dbReference type="GO" id="GO:0003756">
    <property type="term" value="F:protein disulfide isomerase activity"/>
    <property type="evidence" value="ECO:0007669"/>
    <property type="project" value="UniProtKB-EC"/>
</dbReference>
<evidence type="ECO:0000313" key="12">
    <source>
        <dbReference type="EMBL" id="KAK2196214.1"/>
    </source>
</evidence>
<dbReference type="Proteomes" id="UP001214638">
    <property type="component" value="Unassembled WGS sequence"/>
</dbReference>
<keyword evidence="6" id="KW-0256">Endoplasmic reticulum</keyword>
<dbReference type="PANTHER" id="PTHR18929">
    <property type="entry name" value="PROTEIN DISULFIDE ISOMERASE"/>
    <property type="match status" value="1"/>
</dbReference>
<proteinExistence type="inferred from homology"/>
<dbReference type="InterPro" id="IPR036249">
    <property type="entry name" value="Thioredoxin-like_sf"/>
</dbReference>
<dbReference type="PRINTS" id="PR00421">
    <property type="entry name" value="THIOREDOXIN"/>
</dbReference>
<keyword evidence="9" id="KW-0676">Redox-active center</keyword>
<dbReference type="FunFam" id="3.40.30.10:FF:000107">
    <property type="entry name" value="Protein disulfide-isomerase 5-2"/>
    <property type="match status" value="1"/>
</dbReference>
<dbReference type="GO" id="GO:0034976">
    <property type="term" value="P:response to endoplasmic reticulum stress"/>
    <property type="evidence" value="ECO:0007669"/>
    <property type="project" value="TreeGrafter"/>
</dbReference>
<dbReference type="RefSeq" id="XP_067803056.1">
    <property type="nucleotide sequence ID" value="XM_067947834.1"/>
</dbReference>
<dbReference type="PROSITE" id="PS51352">
    <property type="entry name" value="THIOREDOXIN_2"/>
    <property type="match status" value="2"/>
</dbReference>
<dbReference type="AlphaFoldDB" id="A0AAD9PJX4"/>
<dbReference type="Pfam" id="PF13848">
    <property type="entry name" value="Thioredoxin_6"/>
    <property type="match status" value="1"/>
</dbReference>
<dbReference type="GO" id="GO:0006457">
    <property type="term" value="P:protein folding"/>
    <property type="evidence" value="ECO:0007669"/>
    <property type="project" value="TreeGrafter"/>
</dbReference>
<dbReference type="EC" id="5.3.4.1" evidence="4"/>
<evidence type="ECO:0000256" key="3">
    <source>
        <dbReference type="ARBA" id="ARBA00006347"/>
    </source>
</evidence>
<evidence type="ECO:0000256" key="7">
    <source>
        <dbReference type="ARBA" id="ARBA00023157"/>
    </source>
</evidence>
<dbReference type="InterPro" id="IPR017937">
    <property type="entry name" value="Thioredoxin_CS"/>
</dbReference>
<evidence type="ECO:0000256" key="8">
    <source>
        <dbReference type="ARBA" id="ARBA00023235"/>
    </source>
</evidence>
<reference evidence="12" key="1">
    <citation type="journal article" date="2023" name="Nat. Microbiol.">
        <title>Babesia duncani multi-omics identifies virulence factors and drug targets.</title>
        <authorList>
            <person name="Singh P."/>
            <person name="Lonardi S."/>
            <person name="Liang Q."/>
            <person name="Vydyam P."/>
            <person name="Khabirova E."/>
            <person name="Fang T."/>
            <person name="Gihaz S."/>
            <person name="Thekkiniath J."/>
            <person name="Munshi M."/>
            <person name="Abel S."/>
            <person name="Ciampossin L."/>
            <person name="Batugedara G."/>
            <person name="Gupta M."/>
            <person name="Lu X.M."/>
            <person name="Lenz T."/>
            <person name="Chakravarty S."/>
            <person name="Cornillot E."/>
            <person name="Hu Y."/>
            <person name="Ma W."/>
            <person name="Gonzalez L.M."/>
            <person name="Sanchez S."/>
            <person name="Estrada K."/>
            <person name="Sanchez-Flores A."/>
            <person name="Montero E."/>
            <person name="Harb O.S."/>
            <person name="Le Roch K.G."/>
            <person name="Mamoun C.B."/>
        </authorList>
    </citation>
    <scope>NUCLEOTIDE SEQUENCE</scope>
    <source>
        <strain evidence="12">WA1</strain>
    </source>
</reference>
<dbReference type="CDD" id="cd02982">
    <property type="entry name" value="PDI_b'_family"/>
    <property type="match status" value="1"/>
</dbReference>
<comment type="similarity">
    <text evidence="3">Belongs to the protein disulfide isomerase family.</text>
</comment>
<dbReference type="CDD" id="cd02961">
    <property type="entry name" value="PDI_a_family"/>
    <property type="match status" value="1"/>
</dbReference>